<protein>
    <recommendedName>
        <fullName evidence="4">Surface layer protein A domain-containing protein</fullName>
    </recommendedName>
</protein>
<accession>A0A6A8MFF1</accession>
<comment type="caution">
    <text evidence="2">The sequence shown here is derived from an EMBL/GenBank/DDBJ whole genome shotgun (WGS) entry which is preliminary data.</text>
</comment>
<dbReference type="Proteomes" id="UP000438120">
    <property type="component" value="Unassembled WGS sequence"/>
</dbReference>
<organism evidence="2 3">
    <name type="scientific">Lactobacillus porci</name>
    <dbReference type="NCBI Taxonomy" id="2012477"/>
    <lineage>
        <taxon>Bacteria</taxon>
        <taxon>Bacillati</taxon>
        <taxon>Bacillota</taxon>
        <taxon>Bacilli</taxon>
        <taxon>Lactobacillales</taxon>
        <taxon>Lactobacillaceae</taxon>
        <taxon>Lactobacillus</taxon>
    </lineage>
</organism>
<gene>
    <name evidence="2" type="ORF">FYJ62_07415</name>
</gene>
<keyword evidence="1" id="KW-0732">Signal</keyword>
<reference evidence="2 3" key="1">
    <citation type="submission" date="2019-08" db="EMBL/GenBank/DDBJ databases">
        <title>In-depth cultivation of the pig gut microbiome towards novel bacterial diversity and tailored functional studies.</title>
        <authorList>
            <person name="Wylensek D."/>
            <person name="Hitch T.C.A."/>
            <person name="Clavel T."/>
        </authorList>
    </citation>
    <scope>NUCLEOTIDE SEQUENCE [LARGE SCALE GENOMIC DNA]</scope>
    <source>
        <strain evidence="2 3">Bifido-178-WT-2B</strain>
    </source>
</reference>
<evidence type="ECO:0000313" key="3">
    <source>
        <dbReference type="Proteomes" id="UP000438120"/>
    </source>
</evidence>
<dbReference type="AlphaFoldDB" id="A0A6A8MFF1"/>
<feature type="chain" id="PRO_5025598801" description="Surface layer protein A domain-containing protein" evidence="1">
    <location>
        <begin position="26"/>
        <end position="224"/>
    </location>
</feature>
<evidence type="ECO:0000313" key="2">
    <source>
        <dbReference type="EMBL" id="MST87463.1"/>
    </source>
</evidence>
<sequence>MRFNKIMTALAATGMMLSFTTPVHAAKAKYKIVTHKQTKYYPHSKIRFYFQQPVLQGKSAAVKKINKSLANHYKKDLKFYKKGGYEMAKDVSSWYPNYNKAAAYGLDEYTGTHVYNGKKYFSVGYHRIDVAYQAAHEWAEAGTYSLKTGKKLKLTDLIKGSKKTIAKKIYRVQDKYDKFSLKGRSLNPNKMEFIVKGNKIYITRYSSMYALGGYTFLNPVKIDK</sequence>
<feature type="signal peptide" evidence="1">
    <location>
        <begin position="1"/>
        <end position="25"/>
    </location>
</feature>
<dbReference type="RefSeq" id="WP_154549071.1">
    <property type="nucleotide sequence ID" value="NZ_VUMX01000020.1"/>
</dbReference>
<evidence type="ECO:0000256" key="1">
    <source>
        <dbReference type="SAM" id="SignalP"/>
    </source>
</evidence>
<dbReference type="EMBL" id="VUMX01000020">
    <property type="protein sequence ID" value="MST87463.1"/>
    <property type="molecule type" value="Genomic_DNA"/>
</dbReference>
<evidence type="ECO:0008006" key="4">
    <source>
        <dbReference type="Google" id="ProtNLM"/>
    </source>
</evidence>
<proteinExistence type="predicted"/>
<name>A0A6A8MFF1_9LACO</name>
<keyword evidence="3" id="KW-1185">Reference proteome</keyword>